<feature type="transmembrane region" description="Helical" evidence="9">
    <location>
        <begin position="129"/>
        <end position="154"/>
    </location>
</feature>
<sequence length="168" mass="19555">MKRFTMWVDKHLEEGLLFILFVTAVISIALQVFSRFILDSSLSWSEELARYTFIWLIYIAVPYGIKKHRHITLDIIYDIVPPKIKKFMDFISTVIVACFAILMLYYGSIVVSMISQFGQQSSAMEINMVYVYAAVPVGMFLTAVRSIQNITFLIRNWNMRKEEEDLTS</sequence>
<feature type="domain" description="Tripartite ATP-independent periplasmic transporters DctQ component" evidence="10">
    <location>
        <begin position="25"/>
        <end position="151"/>
    </location>
</feature>
<feature type="transmembrane region" description="Helical" evidence="9">
    <location>
        <begin position="48"/>
        <end position="66"/>
    </location>
</feature>
<keyword evidence="3" id="KW-1003">Cell membrane</keyword>
<organism evidence="11 12">
    <name type="scientific">Oceanobacillus jeddahense</name>
    <dbReference type="NCBI Taxonomy" id="1462527"/>
    <lineage>
        <taxon>Bacteria</taxon>
        <taxon>Bacillati</taxon>
        <taxon>Bacillota</taxon>
        <taxon>Bacilli</taxon>
        <taxon>Bacillales</taxon>
        <taxon>Bacillaceae</taxon>
        <taxon>Oceanobacillus</taxon>
    </lineage>
</organism>
<keyword evidence="7 9" id="KW-0472">Membrane</keyword>
<evidence type="ECO:0000256" key="8">
    <source>
        <dbReference type="ARBA" id="ARBA00038436"/>
    </source>
</evidence>
<evidence type="ECO:0000313" key="12">
    <source>
        <dbReference type="Proteomes" id="UP001059773"/>
    </source>
</evidence>
<evidence type="ECO:0000256" key="4">
    <source>
        <dbReference type="ARBA" id="ARBA00022519"/>
    </source>
</evidence>
<evidence type="ECO:0000313" key="11">
    <source>
        <dbReference type="EMBL" id="UUI02960.1"/>
    </source>
</evidence>
<keyword evidence="2" id="KW-0813">Transport</keyword>
<dbReference type="RefSeq" id="WP_256708146.1">
    <property type="nucleotide sequence ID" value="NZ_CP101914.1"/>
</dbReference>
<keyword evidence="12" id="KW-1185">Reference proteome</keyword>
<dbReference type="InterPro" id="IPR055348">
    <property type="entry name" value="DctQ"/>
</dbReference>
<comment type="similarity">
    <text evidence="8">Belongs to the TRAP transporter small permease family.</text>
</comment>
<dbReference type="Proteomes" id="UP001059773">
    <property type="component" value="Chromosome"/>
</dbReference>
<reference evidence="11" key="1">
    <citation type="submission" date="2022-07" db="EMBL/GenBank/DDBJ databases">
        <title>FELIX.</title>
        <authorList>
            <person name="Wan K.H."/>
            <person name="Park S."/>
            <person name="Lawrence Q."/>
            <person name="Eichenberger J.P."/>
            <person name="Booth B.W."/>
            <person name="Piaggio A.J."/>
            <person name="Chandler J.C."/>
            <person name="Franklin A.B."/>
            <person name="Celniker S.E."/>
        </authorList>
    </citation>
    <scope>NUCLEOTIDE SEQUENCE</scope>
    <source>
        <strain evidence="11">QA-1986 374</strain>
    </source>
</reference>
<name>A0ABY5JRM4_9BACI</name>
<keyword evidence="4" id="KW-0997">Cell inner membrane</keyword>
<dbReference type="EMBL" id="CP101914">
    <property type="protein sequence ID" value="UUI02960.1"/>
    <property type="molecule type" value="Genomic_DNA"/>
</dbReference>
<accession>A0ABY5JRM4</accession>
<dbReference type="InterPro" id="IPR007387">
    <property type="entry name" value="TRAP_DctQ"/>
</dbReference>
<evidence type="ECO:0000256" key="2">
    <source>
        <dbReference type="ARBA" id="ARBA00022448"/>
    </source>
</evidence>
<feature type="transmembrane region" description="Helical" evidence="9">
    <location>
        <begin position="87"/>
        <end position="109"/>
    </location>
</feature>
<evidence type="ECO:0000256" key="9">
    <source>
        <dbReference type="SAM" id="Phobius"/>
    </source>
</evidence>
<evidence type="ECO:0000256" key="5">
    <source>
        <dbReference type="ARBA" id="ARBA00022692"/>
    </source>
</evidence>
<comment type="subcellular location">
    <subcellularLocation>
        <location evidence="1">Cell inner membrane</location>
        <topology evidence="1">Multi-pass membrane protein</topology>
    </subcellularLocation>
</comment>
<evidence type="ECO:0000256" key="7">
    <source>
        <dbReference type="ARBA" id="ARBA00023136"/>
    </source>
</evidence>
<protein>
    <submittedName>
        <fullName evidence="11">TRAP transporter small permease</fullName>
    </submittedName>
</protein>
<feature type="transmembrane region" description="Helical" evidence="9">
    <location>
        <begin position="16"/>
        <end position="36"/>
    </location>
</feature>
<evidence type="ECO:0000256" key="6">
    <source>
        <dbReference type="ARBA" id="ARBA00022989"/>
    </source>
</evidence>
<gene>
    <name evidence="11" type="ORF">NP439_23515</name>
</gene>
<dbReference type="Pfam" id="PF04290">
    <property type="entry name" value="DctQ"/>
    <property type="match status" value="1"/>
</dbReference>
<evidence type="ECO:0000259" key="10">
    <source>
        <dbReference type="Pfam" id="PF04290"/>
    </source>
</evidence>
<proteinExistence type="inferred from homology"/>
<dbReference type="PANTHER" id="PTHR35011:SF2">
    <property type="entry name" value="2,3-DIKETO-L-GULONATE TRAP TRANSPORTER SMALL PERMEASE PROTEIN YIAM"/>
    <property type="match status" value="1"/>
</dbReference>
<dbReference type="PANTHER" id="PTHR35011">
    <property type="entry name" value="2,3-DIKETO-L-GULONATE TRAP TRANSPORTER SMALL PERMEASE PROTEIN YIAM"/>
    <property type="match status" value="1"/>
</dbReference>
<keyword evidence="5 9" id="KW-0812">Transmembrane</keyword>
<keyword evidence="6 9" id="KW-1133">Transmembrane helix</keyword>
<evidence type="ECO:0000256" key="1">
    <source>
        <dbReference type="ARBA" id="ARBA00004429"/>
    </source>
</evidence>
<evidence type="ECO:0000256" key="3">
    <source>
        <dbReference type="ARBA" id="ARBA00022475"/>
    </source>
</evidence>